<reference evidence="26" key="1">
    <citation type="submission" date="2018-12" db="EMBL/GenBank/DDBJ databases">
        <title>A reference catalog of porcine virome.</title>
        <authorList>
            <person name="He B."/>
            <person name="Tu C."/>
        </authorList>
    </citation>
    <scope>NUCLEOTIDE SEQUENCE</scope>
    <source>
        <strain evidence="26">PoAstV_VIRES_NM01_C1</strain>
    </source>
</reference>
<keyword evidence="13" id="KW-0688">Ribosomal frameshifting</keyword>
<dbReference type="PROSITE" id="PS50507">
    <property type="entry name" value="RDRP_SSRNA_POS"/>
    <property type="match status" value="1"/>
</dbReference>
<evidence type="ECO:0000256" key="7">
    <source>
        <dbReference type="ARBA" id="ARBA00022553"/>
    </source>
</evidence>
<dbReference type="InterPro" id="IPR043504">
    <property type="entry name" value="Peptidase_S1_PA_chymotrypsin"/>
</dbReference>
<dbReference type="InterPro" id="IPR009003">
    <property type="entry name" value="Peptidase_S1_PA"/>
</dbReference>
<dbReference type="GO" id="GO:0033644">
    <property type="term" value="C:host cell membrane"/>
    <property type="evidence" value="ECO:0007669"/>
    <property type="project" value="UniProtKB-SubCell"/>
</dbReference>
<organism evidence="26">
    <name type="scientific">Porcine astrovirus 1</name>
    <name type="common">PAstV-1</name>
    <dbReference type="NCBI Taxonomy" id="1239567"/>
    <lineage>
        <taxon>Viruses</taxon>
        <taxon>Riboviria</taxon>
        <taxon>Orthornavirae</taxon>
        <taxon>Pisuviricota</taxon>
        <taxon>Stelpaviricetes</taxon>
        <taxon>Stellavirales</taxon>
        <taxon>Astroviridae</taxon>
        <taxon>Mamastrovirus</taxon>
        <taxon>Mamastrovirus suis</taxon>
    </lineage>
</organism>
<evidence type="ECO:0000256" key="4">
    <source>
        <dbReference type="ARBA" id="ARBA00019743"/>
    </source>
</evidence>
<dbReference type="Pfam" id="PF19415">
    <property type="entry name" value="Astro_1A"/>
    <property type="match status" value="1"/>
</dbReference>
<dbReference type="GO" id="GO:0006508">
    <property type="term" value="P:proteolysis"/>
    <property type="evidence" value="ECO:0007669"/>
    <property type="project" value="UniProtKB-KW"/>
</dbReference>
<evidence type="ECO:0000256" key="21">
    <source>
        <dbReference type="ARBA" id="ARBA00045910"/>
    </source>
</evidence>
<evidence type="ECO:0000256" key="18">
    <source>
        <dbReference type="ARBA" id="ARBA00022989"/>
    </source>
</evidence>
<evidence type="ECO:0000256" key="24">
    <source>
        <dbReference type="SAM" id="Phobius"/>
    </source>
</evidence>
<evidence type="ECO:0000259" key="25">
    <source>
        <dbReference type="PROSITE" id="PS50507"/>
    </source>
</evidence>
<dbReference type="Pfam" id="PF19416">
    <property type="entry name" value="Astro_VPg"/>
    <property type="match status" value="1"/>
</dbReference>
<dbReference type="GO" id="GO:0008236">
    <property type="term" value="F:serine-type peptidase activity"/>
    <property type="evidence" value="ECO:0007669"/>
    <property type="project" value="UniProtKB-KW"/>
</dbReference>
<keyword evidence="20 24" id="KW-0472">Membrane</keyword>
<keyword evidence="11" id="KW-0548">Nucleotidyltransferase</keyword>
<dbReference type="GO" id="GO:0075523">
    <property type="term" value="P:viral translational frameshifting"/>
    <property type="evidence" value="ECO:0007669"/>
    <property type="project" value="UniProtKB-KW"/>
</dbReference>
<evidence type="ECO:0000256" key="11">
    <source>
        <dbReference type="ARBA" id="ARBA00022695"/>
    </source>
</evidence>
<feature type="region of interest" description="Disordered" evidence="23">
    <location>
        <begin position="814"/>
        <end position="852"/>
    </location>
</feature>
<evidence type="ECO:0000256" key="6">
    <source>
        <dbReference type="ARBA" id="ARBA00022520"/>
    </source>
</evidence>
<evidence type="ECO:0000256" key="16">
    <source>
        <dbReference type="ARBA" id="ARBA00022870"/>
    </source>
</evidence>
<feature type="region of interest" description="Disordered" evidence="23">
    <location>
        <begin position="651"/>
        <end position="672"/>
    </location>
</feature>
<evidence type="ECO:0000256" key="17">
    <source>
        <dbReference type="ARBA" id="ARBA00022953"/>
    </source>
</evidence>
<sequence length="1331" mass="151855">MVDQLRCLPGHRPNSPWDIRTVPRHMIYPTLSTDPRDRVIIASSVTTDNEWVTYVLDGNSWQQTICAQDEQPVILVCALLNDKEEKEKEIATLKLENDLKAQQCAYLRQQIPPKIPGAKWSWLSILALLVLILATLKGALALETKSTSHGVDYDRIIQLNEELDVFIQNALQKNWTKHVTETFVYHHKTQGLNWKARIVNSLSEWYNSKKPQTSHMVDSVFCAVGLILPWIWEVCVIVLAIFIILRSKRKALDCFYLAAASFSNLKFSFVAVAPIQTPHTIYVACALSVIYWCDPIAAALISLVYLIGFSVIGMFMSDVEYIKQLRAVLSLAMIFSFHWMCGLFGVPPIIFTVLCFCWRLVRLLTALPGHVIEIRDPTGKVTQKVSSFDGPLFKFFQGLKAKLKQVRSTTVPLIRINPAAVCHISTGDGSKGTGFFCANYVVTAAHVMGNHKVGTVCYQGKNYQANVKKTSEKDMIFLEIPPALQGVPRLKLSKKYNCDWVCVLAPSGEGAFITSVVEGKAHGDTFSYPCPTRDGMSGAPLLDVDGHVLGIHQTNTGYTGGAVRLEHEDVIDPPKENTQVAALKKQIEELKMQLAQKDAAPATPPPKPQRPPRTKDMKQCNMEDSDIVELIRIAMQREMGILREEINDSLLQKKKGKSKHGRGRKHGGGRRRKIGRMFTEEEYQEMLDSGLEPEQIRAIAEELYDQQHDFPEWSDPEDNDEVNEWWFGDDYSANVNNDDDDIPSYYQKKKKPLSDYLIKEWTKESIDEMLASLSPLEMKKAQPLLQHLKCEDPLKKTVIVAMLDRVLTSNGLSPVSDGLEYQQRMKPKNGKPGRHDPQKPTSARGKKSAVKPRRHLVPDGYPVYCNLPVNRPICDYNIPDEPLLGILPPAQSDFEYAPTVWGPEAFAKSFEKFDYAPYCDFEKEYPECTQFADWAWRVHHSYLEDTKVIHISATEKNLDQHQLIPKCKIMIQKKTFLDEHGWDPYVSAFSAIDRGYEPDVLWYCFLKKEILKKKKIEDSDIRQIVCADPIYARIGACFEQHQNHLTKLHTEEKSGQCGWSPFNGGFTRLCQRLESKPGVFVELDWTRFDGTIPAPLLKRIKKLRFSMLCTEHQERYQHIYKWYVKNLLNRYVMMPSGEVTKQTRGNPSGQISTTIDNNMVNIWLQAFEFCWFFGPDKELWRDYDTIVYGDDRLTRYPILPENYRERVIALYKDVFGMWIKPEKVKVSETLEGLTFCGFTVGPDRLPYPTDEEKLYAGLVTPARKLPDVTALHGKLLSLQLLMHNHPDSAFKDYINKCLAETARHAGDLPARLTERQMDRLWRGGPKHKPNG</sequence>
<proteinExistence type="inferred from homology"/>
<evidence type="ECO:0000256" key="19">
    <source>
        <dbReference type="ARBA" id="ARBA00023054"/>
    </source>
</evidence>
<evidence type="ECO:0000256" key="5">
    <source>
        <dbReference type="ARBA" id="ARBA00022484"/>
    </source>
</evidence>
<evidence type="ECO:0000256" key="12">
    <source>
        <dbReference type="ARBA" id="ARBA00022741"/>
    </source>
</evidence>
<dbReference type="InterPro" id="IPR043128">
    <property type="entry name" value="Rev_trsase/Diguanyl_cyclase"/>
</dbReference>
<dbReference type="InterPro" id="IPR045836">
    <property type="entry name" value="Astro_VPg"/>
</dbReference>
<dbReference type="SUPFAM" id="SSF50494">
    <property type="entry name" value="Trypsin-like serine proteases"/>
    <property type="match status" value="1"/>
</dbReference>
<keyword evidence="8" id="KW-0645">Protease</keyword>
<feature type="region of interest" description="Disordered" evidence="23">
    <location>
        <begin position="594"/>
        <end position="618"/>
    </location>
</feature>
<dbReference type="InterPro" id="IPR045835">
    <property type="entry name" value="Astro_1A"/>
</dbReference>
<keyword evidence="19" id="KW-0175">Coiled coil</keyword>
<keyword evidence="10 24" id="KW-0812">Transmembrane</keyword>
<name>A0A513Q879_PASV1</name>
<feature type="compositionally biased region" description="Pro residues" evidence="23">
    <location>
        <begin position="602"/>
        <end position="611"/>
    </location>
</feature>
<dbReference type="Gene3D" id="2.40.10.10">
    <property type="entry name" value="Trypsin-like serine proteases"/>
    <property type="match status" value="2"/>
</dbReference>
<keyword evidence="14" id="KW-0378">Hydrolase</keyword>
<evidence type="ECO:0000256" key="3">
    <source>
        <dbReference type="ARBA" id="ARBA00011245"/>
    </source>
</evidence>
<evidence type="ECO:0000256" key="10">
    <source>
        <dbReference type="ARBA" id="ARBA00022692"/>
    </source>
</evidence>
<feature type="compositionally biased region" description="Basic residues" evidence="23">
    <location>
        <begin position="652"/>
        <end position="672"/>
    </location>
</feature>
<accession>A0A513Q879</accession>
<evidence type="ECO:0000256" key="14">
    <source>
        <dbReference type="ARBA" id="ARBA00022801"/>
    </source>
</evidence>
<dbReference type="GO" id="GO:0039694">
    <property type="term" value="P:viral RNA genome replication"/>
    <property type="evidence" value="ECO:0007669"/>
    <property type="project" value="InterPro"/>
</dbReference>
<evidence type="ECO:0000256" key="15">
    <source>
        <dbReference type="ARBA" id="ARBA00022825"/>
    </source>
</evidence>
<keyword evidence="7" id="KW-0597">Phosphoprotein</keyword>
<keyword evidence="16" id="KW-1043">Host membrane</keyword>
<dbReference type="EMBL" id="MK378548">
    <property type="protein sequence ID" value="QBJ01440.1"/>
    <property type="molecule type" value="Genomic_RNA"/>
</dbReference>
<comment type="subcellular location">
    <subcellularLocation>
        <location evidence="1">Host membrane</location>
        <topology evidence="1">Multi-pass membrane protein</topology>
    </subcellularLocation>
</comment>
<dbReference type="Pfam" id="PF13365">
    <property type="entry name" value="Trypsin_2"/>
    <property type="match status" value="1"/>
</dbReference>
<feature type="transmembrane region" description="Helical" evidence="24">
    <location>
        <begin position="223"/>
        <end position="245"/>
    </location>
</feature>
<dbReference type="CDD" id="cd23172">
    <property type="entry name" value="ps-ssRNAv_Astroviridae_RdRp"/>
    <property type="match status" value="1"/>
</dbReference>
<organismHost>
    <name type="scientific">Sus scrofa</name>
    <name type="common">Pig</name>
    <dbReference type="NCBI Taxonomy" id="9823"/>
</organismHost>
<dbReference type="GO" id="GO:0000166">
    <property type="term" value="F:nucleotide binding"/>
    <property type="evidence" value="ECO:0007669"/>
    <property type="project" value="UniProtKB-KW"/>
</dbReference>
<protein>
    <recommendedName>
        <fullName evidence="4">Non-structural polyprotein 1AB</fullName>
    </recommendedName>
</protein>
<evidence type="ECO:0000256" key="13">
    <source>
        <dbReference type="ARBA" id="ARBA00022758"/>
    </source>
</evidence>
<dbReference type="InterPro" id="IPR043502">
    <property type="entry name" value="DNA/RNA_pol_sf"/>
</dbReference>
<dbReference type="Gene3D" id="3.30.70.270">
    <property type="match status" value="1"/>
</dbReference>
<feature type="transmembrane region" description="Helical" evidence="24">
    <location>
        <begin position="328"/>
        <end position="361"/>
    </location>
</feature>
<evidence type="ECO:0000256" key="1">
    <source>
        <dbReference type="ARBA" id="ARBA00004301"/>
    </source>
</evidence>
<evidence type="ECO:0000256" key="23">
    <source>
        <dbReference type="SAM" id="MobiDB-lite"/>
    </source>
</evidence>
<dbReference type="Pfam" id="PF00680">
    <property type="entry name" value="RdRP_1"/>
    <property type="match status" value="1"/>
</dbReference>
<comment type="function">
    <text evidence="21">Responsible for the cleavage of the polyprotein into functional products.</text>
</comment>
<comment type="catalytic activity">
    <reaction evidence="22">
        <text>RNA(n) + a ribonucleoside 5'-triphosphate = RNA(n+1) + diphosphate</text>
        <dbReference type="Rhea" id="RHEA:21248"/>
        <dbReference type="Rhea" id="RHEA-COMP:14527"/>
        <dbReference type="Rhea" id="RHEA-COMP:17342"/>
        <dbReference type="ChEBI" id="CHEBI:33019"/>
        <dbReference type="ChEBI" id="CHEBI:61557"/>
        <dbReference type="ChEBI" id="CHEBI:140395"/>
    </reaction>
</comment>
<feature type="domain" description="RdRp catalytic" evidence="25">
    <location>
        <begin position="1078"/>
        <end position="1204"/>
    </location>
</feature>
<keyword evidence="17" id="KW-0693">Viral RNA replication</keyword>
<keyword evidence="6" id="KW-0191">Covalent protein-RNA linkage</keyword>
<evidence type="ECO:0000256" key="8">
    <source>
        <dbReference type="ARBA" id="ARBA00022670"/>
    </source>
</evidence>
<dbReference type="InterPro" id="IPR007094">
    <property type="entry name" value="RNA-dir_pol_PSvirus"/>
</dbReference>
<keyword evidence="9" id="KW-0808">Transferase</keyword>
<evidence type="ECO:0000256" key="20">
    <source>
        <dbReference type="ARBA" id="ARBA00023136"/>
    </source>
</evidence>
<evidence type="ECO:0000313" key="26">
    <source>
        <dbReference type="EMBL" id="QBJ01440.1"/>
    </source>
</evidence>
<feature type="transmembrane region" description="Helical" evidence="24">
    <location>
        <begin position="296"/>
        <end position="316"/>
    </location>
</feature>
<keyword evidence="18 24" id="KW-1133">Transmembrane helix</keyword>
<dbReference type="InterPro" id="IPR001205">
    <property type="entry name" value="RNA-dir_pol_C"/>
</dbReference>
<keyword evidence="5" id="KW-0696">RNA-directed RNA polymerase</keyword>
<dbReference type="GO" id="GO:0003723">
    <property type="term" value="F:RNA binding"/>
    <property type="evidence" value="ECO:0007669"/>
    <property type="project" value="InterPro"/>
</dbReference>
<feature type="transmembrane region" description="Helical" evidence="24">
    <location>
        <begin position="120"/>
        <end position="142"/>
    </location>
</feature>
<dbReference type="GO" id="GO:0006351">
    <property type="term" value="P:DNA-templated transcription"/>
    <property type="evidence" value="ECO:0007669"/>
    <property type="project" value="InterPro"/>
</dbReference>
<keyword evidence="15" id="KW-0720">Serine protease</keyword>
<keyword evidence="12" id="KW-0547">Nucleotide-binding</keyword>
<dbReference type="SUPFAM" id="SSF56672">
    <property type="entry name" value="DNA/RNA polymerases"/>
    <property type="match status" value="1"/>
</dbReference>
<evidence type="ECO:0000256" key="22">
    <source>
        <dbReference type="ARBA" id="ARBA00047383"/>
    </source>
</evidence>
<feature type="transmembrane region" description="Helical" evidence="24">
    <location>
        <begin position="254"/>
        <end position="276"/>
    </location>
</feature>
<evidence type="ECO:0000256" key="9">
    <source>
        <dbReference type="ARBA" id="ARBA00022679"/>
    </source>
</evidence>
<comment type="similarity">
    <text evidence="2">Belongs to the astroviridae polyprotein 1AB family.</text>
</comment>
<evidence type="ECO:0000256" key="2">
    <source>
        <dbReference type="ARBA" id="ARBA00005873"/>
    </source>
</evidence>
<comment type="subunit">
    <text evidence="3">Monomer.</text>
</comment>
<dbReference type="GO" id="GO:0003968">
    <property type="term" value="F:RNA-directed RNA polymerase activity"/>
    <property type="evidence" value="ECO:0007669"/>
    <property type="project" value="UniProtKB-KW"/>
</dbReference>